<accession>A0A6I6JNT0</accession>
<dbReference type="AlphaFoldDB" id="A0A6I6JNT0"/>
<gene>
    <name evidence="1" type="ORF">GM418_13420</name>
</gene>
<proteinExistence type="predicted"/>
<dbReference type="Proteomes" id="UP000428260">
    <property type="component" value="Chromosome"/>
</dbReference>
<evidence type="ECO:0000313" key="2">
    <source>
        <dbReference type="Proteomes" id="UP000428260"/>
    </source>
</evidence>
<protein>
    <submittedName>
        <fullName evidence="1">Uncharacterized protein</fullName>
    </submittedName>
</protein>
<keyword evidence="2" id="KW-1185">Reference proteome</keyword>
<sequence length="244" mass="28155">MKFKIIVYSLLFGLFIGFQSCEDDDDEVIYFDRSYASEDAEKIVALSLSYSSYGMVAVMNQISNEIQEISECDSIYEYQDTIQGETDSENISYEYIYNETYKLNCGTVDSVQFSSTASQTFDAPRYSYDHELAIDFDVTGLENESESETFNGLYNRTGWWEQGYYNQDYYFDFECEVLDAAVDKETDKIYAGTAEFTLVESYRFANVEFTYKGTVEFQSEDEAKVTFDNGDTFYIDLNNISLAD</sequence>
<evidence type="ECO:0000313" key="1">
    <source>
        <dbReference type="EMBL" id="QGY44626.1"/>
    </source>
</evidence>
<organism evidence="1 2">
    <name type="scientific">Maribellus comscasis</name>
    <dbReference type="NCBI Taxonomy" id="2681766"/>
    <lineage>
        <taxon>Bacteria</taxon>
        <taxon>Pseudomonadati</taxon>
        <taxon>Bacteroidota</taxon>
        <taxon>Bacteroidia</taxon>
        <taxon>Marinilabiliales</taxon>
        <taxon>Prolixibacteraceae</taxon>
        <taxon>Maribellus</taxon>
    </lineage>
</organism>
<dbReference type="RefSeq" id="WP_158867114.1">
    <property type="nucleotide sequence ID" value="NZ_CP046401.1"/>
</dbReference>
<reference evidence="1 2" key="1">
    <citation type="submission" date="2019-11" db="EMBL/GenBank/DDBJ databases">
        <authorList>
            <person name="Zheng R.K."/>
            <person name="Sun C.M."/>
        </authorList>
    </citation>
    <scope>NUCLEOTIDE SEQUENCE [LARGE SCALE GENOMIC DNA]</scope>
    <source>
        <strain evidence="1 2">WC007</strain>
    </source>
</reference>
<dbReference type="EMBL" id="CP046401">
    <property type="protein sequence ID" value="QGY44626.1"/>
    <property type="molecule type" value="Genomic_DNA"/>
</dbReference>
<name>A0A6I6JNT0_9BACT</name>
<dbReference type="KEGG" id="mcos:GM418_13420"/>
<dbReference type="PROSITE" id="PS51257">
    <property type="entry name" value="PROKAR_LIPOPROTEIN"/>
    <property type="match status" value="1"/>
</dbReference>